<name>A8RR94_ENTBW</name>
<dbReference type="AlphaFoldDB" id="A8RR94"/>
<comment type="caution">
    <text evidence="1">The sequence shown here is derived from an EMBL/GenBank/DDBJ whole genome shotgun (WGS) entry which is preliminary data.</text>
</comment>
<gene>
    <name evidence="1" type="ORF">CLOBOL_02953</name>
</gene>
<dbReference type="HOGENOM" id="CLU_3364156_0_0_9"/>
<accession>A8RR94</accession>
<proteinExistence type="predicted"/>
<sequence length="35" mass="4251">MYVQTKHQLYCKACCEKCKGKFEKITFYYNFTTTT</sequence>
<dbReference type="EMBL" id="ABCC02000027">
    <property type="protein sequence ID" value="EDP16808.1"/>
    <property type="molecule type" value="Genomic_DNA"/>
</dbReference>
<organism evidence="1 2">
    <name type="scientific">Enterocloster bolteae (strain ATCC BAA-613 / DSM 15670 / CCUG 46953 / JCM 12243 / WAL 16351)</name>
    <name type="common">Clostridium bolteae</name>
    <dbReference type="NCBI Taxonomy" id="411902"/>
    <lineage>
        <taxon>Bacteria</taxon>
        <taxon>Bacillati</taxon>
        <taxon>Bacillota</taxon>
        <taxon>Clostridia</taxon>
        <taxon>Lachnospirales</taxon>
        <taxon>Lachnospiraceae</taxon>
        <taxon>Enterocloster</taxon>
    </lineage>
</organism>
<reference evidence="1 2" key="1">
    <citation type="submission" date="2007-08" db="EMBL/GenBank/DDBJ databases">
        <authorList>
            <person name="Fulton L."/>
            <person name="Clifton S."/>
            <person name="Fulton B."/>
            <person name="Xu J."/>
            <person name="Minx P."/>
            <person name="Pepin K.H."/>
            <person name="Johnson M."/>
            <person name="Thiruvilangam P."/>
            <person name="Bhonagiri V."/>
            <person name="Nash W.E."/>
            <person name="Mardis E.R."/>
            <person name="Wilson R.K."/>
        </authorList>
    </citation>
    <scope>NUCLEOTIDE SEQUENCE [LARGE SCALE GENOMIC DNA]</scope>
    <source>
        <strain evidence="2">ATCC BAA-613 / DSM 15670 / CCUG 46953 / JCM 12243 / WAL 16351</strain>
    </source>
</reference>
<protein>
    <submittedName>
        <fullName evidence="1">Uncharacterized protein</fullName>
    </submittedName>
</protein>
<evidence type="ECO:0000313" key="1">
    <source>
        <dbReference type="EMBL" id="EDP16808.1"/>
    </source>
</evidence>
<dbReference type="PaxDb" id="411902-CLOBOL_02953"/>
<dbReference type="Proteomes" id="UP000005396">
    <property type="component" value="Unassembled WGS sequence"/>
</dbReference>
<reference evidence="1 2" key="2">
    <citation type="submission" date="2007-09" db="EMBL/GenBank/DDBJ databases">
        <title>Draft genome sequence of Clostridium bolteae (ATCC BAA-613).</title>
        <authorList>
            <person name="Sudarsanam P."/>
            <person name="Ley R."/>
            <person name="Guruge J."/>
            <person name="Turnbaugh P.J."/>
            <person name="Mahowald M."/>
            <person name="Liep D."/>
            <person name="Gordon J."/>
        </authorList>
    </citation>
    <scope>NUCLEOTIDE SEQUENCE [LARGE SCALE GENOMIC DNA]</scope>
    <source>
        <strain evidence="2">ATCC BAA-613 / DSM 15670 / CCUG 46953 / JCM 12243 / WAL 16351</strain>
    </source>
</reference>
<evidence type="ECO:0000313" key="2">
    <source>
        <dbReference type="Proteomes" id="UP000005396"/>
    </source>
</evidence>